<dbReference type="Proteomes" id="UP001281147">
    <property type="component" value="Unassembled WGS sequence"/>
</dbReference>
<protein>
    <submittedName>
        <fullName evidence="1">Uncharacterized protein</fullName>
    </submittedName>
</protein>
<evidence type="ECO:0000313" key="1">
    <source>
        <dbReference type="EMBL" id="KAK3695887.1"/>
    </source>
</evidence>
<name>A0ACC3MIL3_9PEZI</name>
<accession>A0ACC3MIL3</accession>
<sequence>MCDYRTLKEEDLREIDVYFPPKDSGLRYATLSDGDRFLIHYLKHNPEQTWYYCEAMEPGECLLIKCFDSIQDGKTARRVPIRPLSIQGMWRTRKERALRLDALSSMRINH</sequence>
<reference evidence="1" key="1">
    <citation type="submission" date="2023-07" db="EMBL/GenBank/DDBJ databases">
        <title>Black Yeasts Isolated from many extreme environments.</title>
        <authorList>
            <person name="Coleine C."/>
            <person name="Stajich J.E."/>
            <person name="Selbmann L."/>
        </authorList>
    </citation>
    <scope>NUCLEOTIDE SEQUENCE</scope>
    <source>
        <strain evidence="1">CCFEE 5714</strain>
    </source>
</reference>
<evidence type="ECO:0000313" key="2">
    <source>
        <dbReference type="Proteomes" id="UP001281147"/>
    </source>
</evidence>
<proteinExistence type="predicted"/>
<gene>
    <name evidence="1" type="ORF">LTR37_018292</name>
</gene>
<dbReference type="EMBL" id="JAUTXU010000252">
    <property type="protein sequence ID" value="KAK3695887.1"/>
    <property type="molecule type" value="Genomic_DNA"/>
</dbReference>
<comment type="caution">
    <text evidence="1">The sequence shown here is derived from an EMBL/GenBank/DDBJ whole genome shotgun (WGS) entry which is preliminary data.</text>
</comment>
<organism evidence="1 2">
    <name type="scientific">Vermiconidia calcicola</name>
    <dbReference type="NCBI Taxonomy" id="1690605"/>
    <lineage>
        <taxon>Eukaryota</taxon>
        <taxon>Fungi</taxon>
        <taxon>Dikarya</taxon>
        <taxon>Ascomycota</taxon>
        <taxon>Pezizomycotina</taxon>
        <taxon>Dothideomycetes</taxon>
        <taxon>Dothideomycetidae</taxon>
        <taxon>Mycosphaerellales</taxon>
        <taxon>Extremaceae</taxon>
        <taxon>Vermiconidia</taxon>
    </lineage>
</organism>
<keyword evidence="2" id="KW-1185">Reference proteome</keyword>